<dbReference type="EMBL" id="AP012029">
    <property type="protein sequence ID" value="BAJ64480.1"/>
    <property type="molecule type" value="Genomic_DNA"/>
</dbReference>
<keyword evidence="2" id="KW-1185">Reference proteome</keyword>
<dbReference type="NCBIfam" id="TIGR02549">
    <property type="entry name" value="CRISPR_DxTHG"/>
    <property type="match status" value="1"/>
</dbReference>
<gene>
    <name evidence="1" type="ordered locus">ANT_24540</name>
</gene>
<dbReference type="NCBIfam" id="TIGR02221">
    <property type="entry name" value="cas_TM1812"/>
    <property type="match status" value="1"/>
</dbReference>
<evidence type="ECO:0008006" key="3">
    <source>
        <dbReference type="Google" id="ProtNLM"/>
    </source>
</evidence>
<dbReference type="AlphaFoldDB" id="E8MZD2"/>
<sequence>MMKLLTFLGLGNYTPTTYTWDGQEMETSFAPLASCRFLKADQIVVFLTQKARENVFNNFIKHAQESVQANVIPVDIPAGAKEEELWQIFSAILEQTSPDEELAFDVTHGFRSSPMISLLAAAFMRSAFNVKLKAILYGAYDAKDEANRTPIFDLSPMITLLEWAVAADRFNRTGDSRYFASLIREQQKSLALRGMLEEAGTLGKLQKNLTELSLYLHMIRPEQAMQAAEELKDHIECSTSALEKAMGTLPFRALLNTVKEAYHPVAHHAKPKDLAQLKEMLATERIMIGWYIERELWMQAAALIREWLVSWVMAQMGEVNISNRTNRERFESVISIEAHAFLNAKHQQPPFSSTFLSNLPEQEQFFGRWLSFTEPRNDLMHAGQRDDSKEPNTLISQIKETYNWLVTLPV</sequence>
<dbReference type="InParanoid" id="E8MZD2"/>
<evidence type="ECO:0000313" key="1">
    <source>
        <dbReference type="EMBL" id="BAJ64480.1"/>
    </source>
</evidence>
<organism evidence="1 2">
    <name type="scientific">Anaerolinea thermophila (strain DSM 14523 / JCM 11388 / NBRC 100420 / UNI-1)</name>
    <dbReference type="NCBI Taxonomy" id="926569"/>
    <lineage>
        <taxon>Bacteria</taxon>
        <taxon>Bacillati</taxon>
        <taxon>Chloroflexota</taxon>
        <taxon>Anaerolineae</taxon>
        <taxon>Anaerolineales</taxon>
        <taxon>Anaerolineaceae</taxon>
        <taxon>Anaerolinea</taxon>
    </lineage>
</organism>
<dbReference type="STRING" id="926569.ANT_24540"/>
<protein>
    <recommendedName>
        <fullName evidence="3">CRISPR-associated protein</fullName>
    </recommendedName>
</protein>
<evidence type="ECO:0000313" key="2">
    <source>
        <dbReference type="Proteomes" id="UP000008922"/>
    </source>
</evidence>
<dbReference type="Proteomes" id="UP000008922">
    <property type="component" value="Chromosome"/>
</dbReference>
<dbReference type="KEGG" id="atm:ANT_24540"/>
<dbReference type="eggNOG" id="COG1517">
    <property type="taxonomic scope" value="Bacteria"/>
</dbReference>
<accession>E8MZD2</accession>
<dbReference type="HOGENOM" id="CLU_025124_1_0_0"/>
<proteinExistence type="predicted"/>
<dbReference type="InterPro" id="IPR013383">
    <property type="entry name" value="CRISPR-assoc_prot_DxTHG_CS"/>
</dbReference>
<reference evidence="1 2" key="1">
    <citation type="submission" date="2010-12" db="EMBL/GenBank/DDBJ databases">
        <title>Whole genome sequence of Anaerolinea thermophila UNI-1.</title>
        <authorList>
            <person name="Narita-Yamada S."/>
            <person name="Kishi E."/>
            <person name="Watanabe Y."/>
            <person name="Takasaki K."/>
            <person name="Ankai A."/>
            <person name="Oguchi A."/>
            <person name="Fukui S."/>
            <person name="Takahashi M."/>
            <person name="Yashiro I."/>
            <person name="Hosoyama A."/>
            <person name="Sekiguchi Y."/>
            <person name="Hanada S."/>
            <person name="Fujita N."/>
        </authorList>
    </citation>
    <scope>NUCLEOTIDE SEQUENCE [LARGE SCALE GENOMIC DNA]</scope>
    <source>
        <strain evidence="2">DSM 14523 / JCM 11388 / NBRC 100420 / UNI-1</strain>
    </source>
</reference>
<dbReference type="InterPro" id="IPR011742">
    <property type="entry name" value="CRISPR-assoc_prot_TM1812"/>
</dbReference>
<name>E8MZD2_ANATU</name>
<dbReference type="OrthoDB" id="9777703at2"/>
<dbReference type="CDD" id="cd09732">
    <property type="entry name" value="Csx1_III-U"/>
    <property type="match status" value="1"/>
</dbReference>
<dbReference type="SUPFAM" id="SSF160980">
    <property type="entry name" value="SSO1389-like"/>
    <property type="match status" value="1"/>
</dbReference>